<keyword evidence="4 10" id="KW-0136">Cellulose degradation</keyword>
<evidence type="ECO:0000256" key="7">
    <source>
        <dbReference type="ARBA" id="ARBA00023326"/>
    </source>
</evidence>
<dbReference type="InterPro" id="IPR008928">
    <property type="entry name" value="6-hairpin_glycosidase_sf"/>
</dbReference>
<evidence type="ECO:0000313" key="12">
    <source>
        <dbReference type="EMBL" id="KAG2375637.1"/>
    </source>
</evidence>
<organism evidence="12 13">
    <name type="scientific">Phaseolus angularis</name>
    <name type="common">Azuki bean</name>
    <name type="synonym">Vigna angularis</name>
    <dbReference type="NCBI Taxonomy" id="3914"/>
    <lineage>
        <taxon>Eukaryota</taxon>
        <taxon>Viridiplantae</taxon>
        <taxon>Streptophyta</taxon>
        <taxon>Embryophyta</taxon>
        <taxon>Tracheophyta</taxon>
        <taxon>Spermatophyta</taxon>
        <taxon>Magnoliopsida</taxon>
        <taxon>eudicotyledons</taxon>
        <taxon>Gunneridae</taxon>
        <taxon>Pentapetalae</taxon>
        <taxon>rosids</taxon>
        <taxon>fabids</taxon>
        <taxon>Fabales</taxon>
        <taxon>Fabaceae</taxon>
        <taxon>Papilionoideae</taxon>
        <taxon>50 kb inversion clade</taxon>
        <taxon>NPAAA clade</taxon>
        <taxon>indigoferoid/millettioid clade</taxon>
        <taxon>Phaseoleae</taxon>
        <taxon>Vigna</taxon>
    </lineage>
</organism>
<comment type="similarity">
    <text evidence="2 8 10">Belongs to the glycosyl hydrolase 9 (cellulase E) family.</text>
</comment>
<accession>A0A8T0JKH9</accession>
<proteinExistence type="inferred from homology"/>
<dbReference type="InterPro" id="IPR018221">
    <property type="entry name" value="Glyco_hydro_9_His_AS"/>
</dbReference>
<reference evidence="12 13" key="1">
    <citation type="submission" date="2020-05" db="EMBL/GenBank/DDBJ databases">
        <title>Vigna angularis (adzuki bean) Var. LongXiaoDou No. 4 denovo assembly.</title>
        <authorList>
            <person name="Xiang H."/>
        </authorList>
    </citation>
    <scope>NUCLEOTIDE SEQUENCE [LARGE SCALE GENOMIC DNA]</scope>
    <source>
        <tissue evidence="12">Leaf</tissue>
    </source>
</reference>
<dbReference type="PROSITE" id="PS00698">
    <property type="entry name" value="GH9_3"/>
    <property type="match status" value="1"/>
</dbReference>
<keyword evidence="6 8" id="KW-0326">Glycosidase</keyword>
<evidence type="ECO:0000313" key="13">
    <source>
        <dbReference type="Proteomes" id="UP000743370"/>
    </source>
</evidence>
<keyword evidence="3 8" id="KW-0378">Hydrolase</keyword>
<keyword evidence="7 8" id="KW-0624">Polysaccharide degradation</keyword>
<feature type="active site" evidence="9">
    <location>
        <position position="394"/>
    </location>
</feature>
<comment type="caution">
    <text evidence="12">The sequence shown here is derived from an EMBL/GenBank/DDBJ whole genome shotgun (WGS) entry which is preliminary data.</text>
</comment>
<dbReference type="InterPro" id="IPR012341">
    <property type="entry name" value="6hp_glycosidase-like_sf"/>
</dbReference>
<evidence type="ECO:0000256" key="1">
    <source>
        <dbReference type="ARBA" id="ARBA00000966"/>
    </source>
</evidence>
<evidence type="ECO:0000256" key="4">
    <source>
        <dbReference type="ARBA" id="ARBA00023001"/>
    </source>
</evidence>
<feature type="active site" evidence="9">
    <location>
        <position position="385"/>
    </location>
</feature>
<evidence type="ECO:0000256" key="2">
    <source>
        <dbReference type="ARBA" id="ARBA00007072"/>
    </source>
</evidence>
<dbReference type="Gene3D" id="1.50.10.10">
    <property type="match status" value="1"/>
</dbReference>
<dbReference type="EC" id="3.2.1.4" evidence="10"/>
<feature type="domain" description="Glycoside hydrolase family 9" evidence="11">
    <location>
        <begin position="26"/>
        <end position="105"/>
    </location>
</feature>
<dbReference type="PROSITE" id="PS00592">
    <property type="entry name" value="GH9_2"/>
    <property type="match status" value="1"/>
</dbReference>
<evidence type="ECO:0000259" key="11">
    <source>
        <dbReference type="Pfam" id="PF00759"/>
    </source>
</evidence>
<protein>
    <recommendedName>
        <fullName evidence="10">Endoglucanase</fullName>
        <ecNumber evidence="10">3.2.1.4</ecNumber>
    </recommendedName>
</protein>
<dbReference type="GO" id="GO:0030245">
    <property type="term" value="P:cellulose catabolic process"/>
    <property type="evidence" value="ECO:0007669"/>
    <property type="project" value="UniProtKB-KW"/>
</dbReference>
<name>A0A8T0JKH9_PHAAN</name>
<keyword evidence="5 8" id="KW-0119">Carbohydrate metabolism</keyword>
<dbReference type="Pfam" id="PF00759">
    <property type="entry name" value="Glyco_hydro_9"/>
    <property type="match status" value="2"/>
</dbReference>
<evidence type="ECO:0000256" key="3">
    <source>
        <dbReference type="ARBA" id="ARBA00022801"/>
    </source>
</evidence>
<dbReference type="InterPro" id="IPR001701">
    <property type="entry name" value="Glyco_hydro_9"/>
</dbReference>
<evidence type="ECO:0000256" key="5">
    <source>
        <dbReference type="ARBA" id="ARBA00023277"/>
    </source>
</evidence>
<dbReference type="GO" id="GO:0008810">
    <property type="term" value="F:cellulase activity"/>
    <property type="evidence" value="ECO:0007669"/>
    <property type="project" value="UniProtKB-EC"/>
</dbReference>
<dbReference type="AlphaFoldDB" id="A0A8T0JKH9"/>
<comment type="catalytic activity">
    <reaction evidence="1 10">
        <text>Endohydrolysis of (1-&gt;4)-beta-D-glucosidic linkages in cellulose, lichenin and cereal beta-D-glucans.</text>
        <dbReference type="EC" id="3.2.1.4"/>
    </reaction>
</comment>
<feature type="domain" description="Glycoside hydrolase family 9" evidence="11">
    <location>
        <begin position="106"/>
        <end position="306"/>
    </location>
</feature>
<dbReference type="PANTHER" id="PTHR22298">
    <property type="entry name" value="ENDO-1,4-BETA-GLUCANASE"/>
    <property type="match status" value="1"/>
</dbReference>
<evidence type="ECO:0000256" key="9">
    <source>
        <dbReference type="PROSITE-ProRule" id="PRU10060"/>
    </source>
</evidence>
<dbReference type="InterPro" id="IPR033126">
    <property type="entry name" value="Glyco_hydro_9_Asp/Glu_AS"/>
</dbReference>
<dbReference type="Proteomes" id="UP000743370">
    <property type="component" value="Unassembled WGS sequence"/>
</dbReference>
<dbReference type="EMBL" id="JABFOF010000010">
    <property type="protein sequence ID" value="KAG2375637.1"/>
    <property type="molecule type" value="Genomic_DNA"/>
</dbReference>
<gene>
    <name evidence="12" type="ORF">HKW66_Vig0162090</name>
</gene>
<evidence type="ECO:0000256" key="10">
    <source>
        <dbReference type="RuleBase" id="RU361166"/>
    </source>
</evidence>
<evidence type="ECO:0000256" key="8">
    <source>
        <dbReference type="PROSITE-ProRule" id="PRU10059"/>
    </source>
</evidence>
<feature type="active site" evidence="8">
    <location>
        <position position="333"/>
    </location>
</feature>
<sequence length="414" mass="44961">MVSHNGLAMMDAEKLTSSSGSPNYDYADALGKAILFFEGQRSGKLPSNQRVKWREDSALSDGKLQNVNLIGGYYDAGDNVKFGWPMAFATSLLSWAAVEYESEISSVGDGNADHNCWERPEDMDTPRTVYKIDANSPGTEAAAESAAALSAASIVFRKIDAKYSSTLLSHSKSLFDFADKNRGSYSGSCPFYCSYSGYQDELLWAAAWLYKASGESKYLTYIIGNQGSSQAVSEFSWDNKFVGAQTLLTEEFYGGKKELTKIKSDAESFICSVMPGSSSRQIKTTPGGLLFTRDSSNLQYTTSSTMVDYILGSNPMKMSYMVGFGSKYPKQLHHRASSIPSIKVHPAKLGCNGGLSDYYNSPNPNPNTHVGAIVGGPDSNDHFNDARSDYSHTEPTTYMNAAFVASVSALLAKT</sequence>
<dbReference type="SUPFAM" id="SSF48208">
    <property type="entry name" value="Six-hairpin glycosidases"/>
    <property type="match status" value="1"/>
</dbReference>
<evidence type="ECO:0000256" key="6">
    <source>
        <dbReference type="ARBA" id="ARBA00023295"/>
    </source>
</evidence>